<keyword evidence="3" id="KW-0238">DNA-binding</keyword>
<dbReference type="Gene3D" id="3.40.190.10">
    <property type="entry name" value="Periplasmic binding protein-like II"/>
    <property type="match status" value="1"/>
</dbReference>
<dbReference type="EMBL" id="LT907782">
    <property type="protein sequence ID" value="SNX58935.1"/>
    <property type="molecule type" value="Genomic_DNA"/>
</dbReference>
<gene>
    <name evidence="6" type="ORF">SAMN06296273_0396</name>
</gene>
<evidence type="ECO:0000256" key="3">
    <source>
        <dbReference type="ARBA" id="ARBA00023125"/>
    </source>
</evidence>
<evidence type="ECO:0000259" key="5">
    <source>
        <dbReference type="PROSITE" id="PS50931"/>
    </source>
</evidence>
<dbReference type="InterPro" id="IPR000847">
    <property type="entry name" value="LysR_HTH_N"/>
</dbReference>
<dbReference type="GO" id="GO:0005829">
    <property type="term" value="C:cytosol"/>
    <property type="evidence" value="ECO:0007669"/>
    <property type="project" value="TreeGrafter"/>
</dbReference>
<dbReference type="GO" id="GO:0003677">
    <property type="term" value="F:DNA binding"/>
    <property type="evidence" value="ECO:0007669"/>
    <property type="project" value="UniProtKB-KW"/>
</dbReference>
<dbReference type="InterPro" id="IPR036388">
    <property type="entry name" value="WH-like_DNA-bd_sf"/>
</dbReference>
<dbReference type="SUPFAM" id="SSF53850">
    <property type="entry name" value="Periplasmic binding protein-like II"/>
    <property type="match status" value="1"/>
</dbReference>
<dbReference type="InterPro" id="IPR036390">
    <property type="entry name" value="WH_DNA-bd_sf"/>
</dbReference>
<comment type="similarity">
    <text evidence="1">Belongs to the LysR transcriptional regulatory family.</text>
</comment>
<dbReference type="PANTHER" id="PTHR30419">
    <property type="entry name" value="HTH-TYPE TRANSCRIPTIONAL REGULATOR YBHD"/>
    <property type="match status" value="1"/>
</dbReference>
<proteinExistence type="inferred from homology"/>
<evidence type="ECO:0000256" key="4">
    <source>
        <dbReference type="ARBA" id="ARBA00023163"/>
    </source>
</evidence>
<accession>A0A285BV24</accession>
<dbReference type="OrthoDB" id="155872at2"/>
<dbReference type="Pfam" id="PF00126">
    <property type="entry name" value="HTH_1"/>
    <property type="match status" value="1"/>
</dbReference>
<organism evidence="6 7">
    <name type="scientific">Nitrosomonas ureae</name>
    <dbReference type="NCBI Taxonomy" id="44577"/>
    <lineage>
        <taxon>Bacteria</taxon>
        <taxon>Pseudomonadati</taxon>
        <taxon>Pseudomonadota</taxon>
        <taxon>Betaproteobacteria</taxon>
        <taxon>Nitrosomonadales</taxon>
        <taxon>Nitrosomonadaceae</taxon>
        <taxon>Nitrosomonas</taxon>
    </lineage>
</organism>
<keyword evidence="2" id="KW-0805">Transcription regulation</keyword>
<evidence type="ECO:0000313" key="6">
    <source>
        <dbReference type="EMBL" id="SNX58935.1"/>
    </source>
</evidence>
<dbReference type="Pfam" id="PF03466">
    <property type="entry name" value="LysR_substrate"/>
    <property type="match status" value="1"/>
</dbReference>
<evidence type="ECO:0000313" key="7">
    <source>
        <dbReference type="Proteomes" id="UP000242498"/>
    </source>
</evidence>
<dbReference type="SUPFAM" id="SSF46785">
    <property type="entry name" value="Winged helix' DNA-binding domain"/>
    <property type="match status" value="1"/>
</dbReference>
<dbReference type="PRINTS" id="PR00039">
    <property type="entry name" value="HTHLYSR"/>
</dbReference>
<reference evidence="6 7" key="1">
    <citation type="submission" date="2017-08" db="EMBL/GenBank/DDBJ databases">
        <authorList>
            <person name="de Groot N.N."/>
        </authorList>
    </citation>
    <scope>NUCLEOTIDE SEQUENCE [LARGE SCALE GENOMIC DNA]</scope>
    <source>
        <strain evidence="6 7">Nm15</strain>
    </source>
</reference>
<dbReference type="InterPro" id="IPR050950">
    <property type="entry name" value="HTH-type_LysR_regulators"/>
</dbReference>
<dbReference type="Gene3D" id="1.10.10.10">
    <property type="entry name" value="Winged helix-like DNA-binding domain superfamily/Winged helix DNA-binding domain"/>
    <property type="match status" value="1"/>
</dbReference>
<name>A0A285BV24_9PROT</name>
<protein>
    <submittedName>
        <fullName evidence="6">LysR family transcriptional regulator, regulator for metE and metH</fullName>
    </submittedName>
</protein>
<dbReference type="RefSeq" id="WP_096291781.1">
    <property type="nucleotide sequence ID" value="NZ_LT907782.1"/>
</dbReference>
<dbReference type="PROSITE" id="PS50931">
    <property type="entry name" value="HTH_LYSR"/>
    <property type="match status" value="1"/>
</dbReference>
<feature type="domain" description="HTH lysR-type" evidence="5">
    <location>
        <begin position="2"/>
        <end position="59"/>
    </location>
</feature>
<dbReference type="Proteomes" id="UP000242498">
    <property type="component" value="Chromosome I"/>
</dbReference>
<dbReference type="InterPro" id="IPR005119">
    <property type="entry name" value="LysR_subst-bd"/>
</dbReference>
<keyword evidence="4" id="KW-0804">Transcription</keyword>
<evidence type="ECO:0000256" key="2">
    <source>
        <dbReference type="ARBA" id="ARBA00023015"/>
    </source>
</evidence>
<sequence length="299" mass="33851">MIEHSHLKIIQALHSNGTLTEAANALCLSQPALSHQIGYLEKKLSITLWEREGRNLRLTQAGKLLLEVANQVLPVLSQAEKTLEAYSVGRQGILRIGVECYPCFEWLTGMIGQFMRGMPEIDIDIVQKFQFTGLEGLLNHHIDVLITPDIVKKEKIVYEILAEYQLVLLVCADHPLAGIKYLTPEHLSKENLLTFPVPLERLDILTHFMTPAHLKPEKLKPIESLEIMLHMTALNRGVCVLPEWLADIKTKNLELRKVRIGKQGLYQKLLLAMRESDKTIPYIRKFIAVGQKSAENSAI</sequence>
<evidence type="ECO:0000256" key="1">
    <source>
        <dbReference type="ARBA" id="ARBA00009437"/>
    </source>
</evidence>
<dbReference type="AlphaFoldDB" id="A0A285BV24"/>
<dbReference type="GO" id="GO:0003700">
    <property type="term" value="F:DNA-binding transcription factor activity"/>
    <property type="evidence" value="ECO:0007669"/>
    <property type="project" value="InterPro"/>
</dbReference>